<dbReference type="AlphaFoldDB" id="H2CI38"/>
<proteinExistence type="predicted"/>
<gene>
    <name evidence="1" type="ORF">Lepil_3402</name>
</gene>
<reference evidence="1 2" key="1">
    <citation type="submission" date="2011-10" db="EMBL/GenBank/DDBJ databases">
        <title>The Improved High-Quality Draft genome of Leptonema illini DSM 21528.</title>
        <authorList>
            <consortium name="US DOE Joint Genome Institute (JGI-PGF)"/>
            <person name="Lucas S."/>
            <person name="Copeland A."/>
            <person name="Lapidus A."/>
            <person name="Glavina del Rio T."/>
            <person name="Dalin E."/>
            <person name="Tice H."/>
            <person name="Bruce D."/>
            <person name="Goodwin L."/>
            <person name="Pitluck S."/>
            <person name="Peters L."/>
            <person name="Mikhailova N."/>
            <person name="Held B."/>
            <person name="Kyrpides N."/>
            <person name="Mavromatis K."/>
            <person name="Ivanova N."/>
            <person name="Markowitz V."/>
            <person name="Cheng J.-F."/>
            <person name="Hugenholtz P."/>
            <person name="Woyke T."/>
            <person name="Wu D."/>
            <person name="Gronow S."/>
            <person name="Wellnitz S."/>
            <person name="Brambilla E.-M."/>
            <person name="Klenk H.-P."/>
            <person name="Eisen J.A."/>
        </authorList>
    </citation>
    <scope>NUCLEOTIDE SEQUENCE [LARGE SCALE GENOMIC DNA]</scope>
    <source>
        <strain evidence="1 2">DSM 21528</strain>
    </source>
</reference>
<keyword evidence="2" id="KW-1185">Reference proteome</keyword>
<evidence type="ECO:0000313" key="1">
    <source>
        <dbReference type="EMBL" id="EHQ08061.1"/>
    </source>
</evidence>
<protein>
    <recommendedName>
        <fullName evidence="3">Antitoxin</fullName>
    </recommendedName>
</protein>
<organism evidence="1 2">
    <name type="scientific">Leptonema illini DSM 21528</name>
    <dbReference type="NCBI Taxonomy" id="929563"/>
    <lineage>
        <taxon>Bacteria</taxon>
        <taxon>Pseudomonadati</taxon>
        <taxon>Spirochaetota</taxon>
        <taxon>Spirochaetia</taxon>
        <taxon>Leptospirales</taxon>
        <taxon>Leptospiraceae</taxon>
        <taxon>Leptonema</taxon>
    </lineage>
</organism>
<evidence type="ECO:0000313" key="2">
    <source>
        <dbReference type="Proteomes" id="UP000005737"/>
    </source>
</evidence>
<name>H2CI38_9LEPT</name>
<dbReference type="InterPro" id="IPR022148">
    <property type="entry name" value="CopG_antitoxin"/>
</dbReference>
<dbReference type="HOGENOM" id="CLU_175653_2_0_12"/>
<dbReference type="Pfam" id="PF12441">
    <property type="entry name" value="CopG_antitoxin"/>
    <property type="match status" value="1"/>
</dbReference>
<dbReference type="EMBL" id="JH597773">
    <property type="protein sequence ID" value="EHQ08061.1"/>
    <property type="molecule type" value="Genomic_DNA"/>
</dbReference>
<accession>H2CI38</accession>
<dbReference type="Proteomes" id="UP000005737">
    <property type="component" value="Unassembled WGS sequence"/>
</dbReference>
<sequence length="76" mass="9047">MASQIITMRKEYDFSKAKKNPYARRLKKQITIRINSEAIDYFKSMAEETGIPYQNLIDLYLLDCAKRHKKIELSFK</sequence>
<evidence type="ECO:0008006" key="3">
    <source>
        <dbReference type="Google" id="ProtNLM"/>
    </source>
</evidence>